<dbReference type="Gene3D" id="1.10.260.40">
    <property type="entry name" value="lambda repressor-like DNA-binding domains"/>
    <property type="match status" value="1"/>
</dbReference>
<evidence type="ECO:0000259" key="6">
    <source>
        <dbReference type="PROSITE" id="PS50943"/>
    </source>
</evidence>
<accession>A0AAU8AAF6</accession>
<gene>
    <name evidence="7" type="ORF">PUP29_04155</name>
</gene>
<dbReference type="InterPro" id="IPR001387">
    <property type="entry name" value="Cro/C1-type_HTH"/>
</dbReference>
<dbReference type="Pfam" id="PF00356">
    <property type="entry name" value="LacI"/>
    <property type="match status" value="1"/>
</dbReference>
<dbReference type="SUPFAM" id="SSF53822">
    <property type="entry name" value="Periplasmic binding protein-like I"/>
    <property type="match status" value="1"/>
</dbReference>
<dbReference type="CDD" id="cd06267">
    <property type="entry name" value="PBP1_LacI_sugar_binding-like"/>
    <property type="match status" value="1"/>
</dbReference>
<evidence type="ECO:0000256" key="4">
    <source>
        <dbReference type="ARBA" id="ARBA00023163"/>
    </source>
</evidence>
<evidence type="ECO:0000256" key="1">
    <source>
        <dbReference type="ARBA" id="ARBA00022491"/>
    </source>
</evidence>
<dbReference type="PROSITE" id="PS50932">
    <property type="entry name" value="HTH_LACI_2"/>
    <property type="match status" value="1"/>
</dbReference>
<dbReference type="Gene3D" id="3.40.50.2300">
    <property type="match status" value="2"/>
</dbReference>
<evidence type="ECO:0000259" key="5">
    <source>
        <dbReference type="PROSITE" id="PS50932"/>
    </source>
</evidence>
<evidence type="ECO:0000256" key="3">
    <source>
        <dbReference type="ARBA" id="ARBA00023125"/>
    </source>
</evidence>
<dbReference type="PROSITE" id="PS50943">
    <property type="entry name" value="HTH_CROC1"/>
    <property type="match status" value="1"/>
</dbReference>
<dbReference type="RefSeq" id="WP_079547035.1">
    <property type="nucleotide sequence ID" value="NZ_CP117826.1"/>
</dbReference>
<sequence length="350" mass="39204">MASSNTLKDIAEKLNVSVSTVSRAVNNKAYVKEETRRKVLQALKEYHYVPNEIARSLKSQSTKTIGVVIPDICEVFFGQIIKGIDEVVSREGYTIIVADSSENKINEARDLEMLFQKRVDALVLATVELKGKKVFRFLENEIPVVFIDNLPEIDREIDSVMIDNVKASKIAMHHLLALGHKNIAVIIGSIEETTGYDRMLGYKEALQETGLSIDERLIAYGDYKEKTGYECMKALLAQRDEAPFTAVYVTSEMMTFGAIKAINDCGLRIPEDISLIGFDVHDKTGLVVPGITTVRQPENQIGTTVGKILLKHIKQKNSREAQKLREQQKVLLEPYLEIGQSCKKLSVSEK</sequence>
<dbReference type="SUPFAM" id="SSF47413">
    <property type="entry name" value="lambda repressor-like DNA-binding domains"/>
    <property type="match status" value="1"/>
</dbReference>
<keyword evidence="2" id="KW-0805">Transcription regulation</keyword>
<dbReference type="GO" id="GO:0000976">
    <property type="term" value="F:transcription cis-regulatory region binding"/>
    <property type="evidence" value="ECO:0007669"/>
    <property type="project" value="TreeGrafter"/>
</dbReference>
<dbReference type="InterPro" id="IPR000843">
    <property type="entry name" value="HTH_LacI"/>
</dbReference>
<evidence type="ECO:0000313" key="7">
    <source>
        <dbReference type="EMBL" id="XCC63114.1"/>
    </source>
</evidence>
<dbReference type="PANTHER" id="PTHR30146:SF148">
    <property type="entry name" value="HTH-TYPE TRANSCRIPTIONAL REPRESSOR PURR-RELATED"/>
    <property type="match status" value="1"/>
</dbReference>
<name>A0AAU8AAF6_9FIRM</name>
<dbReference type="AlphaFoldDB" id="A0AAU8AAF6"/>
<proteinExistence type="predicted"/>
<keyword evidence="4" id="KW-0804">Transcription</keyword>
<keyword evidence="3 7" id="KW-0238">DNA-binding</keyword>
<keyword evidence="1" id="KW-0678">Repressor</keyword>
<dbReference type="InterPro" id="IPR010982">
    <property type="entry name" value="Lambda_DNA-bd_dom_sf"/>
</dbReference>
<dbReference type="EMBL" id="CP117826">
    <property type="protein sequence ID" value="XCC63114.1"/>
    <property type="molecule type" value="Genomic_DNA"/>
</dbReference>
<dbReference type="CDD" id="cd01392">
    <property type="entry name" value="HTH_LacI"/>
    <property type="match status" value="1"/>
</dbReference>
<dbReference type="SMART" id="SM00354">
    <property type="entry name" value="HTH_LACI"/>
    <property type="match status" value="1"/>
</dbReference>
<feature type="domain" description="HTH cro/C1-type" evidence="6">
    <location>
        <begin position="6"/>
        <end position="49"/>
    </location>
</feature>
<feature type="domain" description="HTH lacI-type" evidence="5">
    <location>
        <begin position="6"/>
        <end position="59"/>
    </location>
</feature>
<dbReference type="InterPro" id="IPR028082">
    <property type="entry name" value="Peripla_BP_I"/>
</dbReference>
<reference evidence="7" key="1">
    <citation type="submission" date="2023-02" db="EMBL/GenBank/DDBJ databases">
        <title>Gut commensal Christensenella minuta modulates host metabolism via a new class of secondary bile acids.</title>
        <authorList>
            <person name="Liu C."/>
        </authorList>
    </citation>
    <scope>NUCLEOTIDE SEQUENCE</scope>
    <source>
        <strain evidence="7">CA70</strain>
    </source>
</reference>
<dbReference type="GO" id="GO:0003700">
    <property type="term" value="F:DNA-binding transcription factor activity"/>
    <property type="evidence" value="ECO:0007669"/>
    <property type="project" value="TreeGrafter"/>
</dbReference>
<protein>
    <submittedName>
        <fullName evidence="7">LacI family DNA-binding transcriptional regulator</fullName>
    </submittedName>
</protein>
<dbReference type="PANTHER" id="PTHR30146">
    <property type="entry name" value="LACI-RELATED TRANSCRIPTIONAL REPRESSOR"/>
    <property type="match status" value="1"/>
</dbReference>
<dbReference type="Pfam" id="PF00532">
    <property type="entry name" value="Peripla_BP_1"/>
    <property type="match status" value="1"/>
</dbReference>
<evidence type="ECO:0000256" key="2">
    <source>
        <dbReference type="ARBA" id="ARBA00023015"/>
    </source>
</evidence>
<dbReference type="InterPro" id="IPR001761">
    <property type="entry name" value="Peripla_BP/Lac1_sug-bd_dom"/>
</dbReference>
<organism evidence="7">
    <name type="scientific">Christensenella massiliensis</name>
    <dbReference type="NCBI Taxonomy" id="1805714"/>
    <lineage>
        <taxon>Bacteria</taxon>
        <taxon>Bacillati</taxon>
        <taxon>Bacillota</taxon>
        <taxon>Clostridia</taxon>
        <taxon>Christensenellales</taxon>
        <taxon>Christensenellaceae</taxon>
        <taxon>Christensenella</taxon>
    </lineage>
</organism>